<dbReference type="AlphaFoldDB" id="A0A0M7HS36"/>
<evidence type="ECO:0000313" key="1">
    <source>
        <dbReference type="EMBL" id="CUJ13077.1"/>
    </source>
</evidence>
<protein>
    <submittedName>
        <fullName evidence="1">Uncharacterized protein</fullName>
    </submittedName>
</protein>
<organism evidence="1 2">
    <name type="scientific">Bordetella pseudohinzii</name>
    <dbReference type="NCBI Taxonomy" id="1331258"/>
    <lineage>
        <taxon>Bacteria</taxon>
        <taxon>Pseudomonadati</taxon>
        <taxon>Pseudomonadota</taxon>
        <taxon>Betaproteobacteria</taxon>
        <taxon>Burkholderiales</taxon>
        <taxon>Alcaligenaceae</taxon>
        <taxon>Bordetella</taxon>
    </lineage>
</organism>
<evidence type="ECO:0000313" key="2">
    <source>
        <dbReference type="Proteomes" id="UP000053096"/>
    </source>
</evidence>
<accession>A0A0M7HS36</accession>
<sequence length="154" mass="17022">MAYMDQRTKAQIAAELKKVMPPGWKYTLSVHQHNKIMMTITAAPMDIIGELNAVRQEKAHRSGQDFHPITDGCADLSYCVETAFPAASEVYPVIKKATQALKSADWFDRSDGTTDYFDTAYYIALQIGRWPKPFVCTAAAALTTDTTVPASAKL</sequence>
<dbReference type="EMBL" id="CYTV01000017">
    <property type="protein sequence ID" value="CUJ13077.1"/>
    <property type="molecule type" value="Genomic_DNA"/>
</dbReference>
<dbReference type="Proteomes" id="UP000053096">
    <property type="component" value="Unassembled WGS sequence"/>
</dbReference>
<dbReference type="OrthoDB" id="1435214at2"/>
<dbReference type="RefSeq" id="WP_131726054.1">
    <property type="nucleotide sequence ID" value="NZ_CAJGUP010000012.1"/>
</dbReference>
<proteinExistence type="predicted"/>
<gene>
    <name evidence="1" type="ORF">ERS370011_03911</name>
</gene>
<reference evidence="1 2" key="1">
    <citation type="submission" date="2015-09" db="EMBL/GenBank/DDBJ databases">
        <authorList>
            <person name="Jackson K.R."/>
            <person name="Lunt B.L."/>
            <person name="Fisher J.N.B."/>
            <person name="Gardner A.V."/>
            <person name="Bailey M.E."/>
            <person name="Deus L.M."/>
            <person name="Earl A.S."/>
            <person name="Gibby P.D."/>
            <person name="Hartmann K.A."/>
            <person name="Liu J.E."/>
            <person name="Manci A.M."/>
            <person name="Nielsen D.A."/>
            <person name="Solomon M.B."/>
            <person name="Breakwell D.P."/>
            <person name="Burnett S.H."/>
            <person name="Grose J.H."/>
        </authorList>
    </citation>
    <scope>NUCLEOTIDE SEQUENCE [LARGE SCALE GENOMIC DNA]</scope>
    <source>
        <strain evidence="1 2">2789STDY5608636</strain>
    </source>
</reference>
<name>A0A0M7HS36_9BORD</name>